<dbReference type="SUPFAM" id="SSF53850">
    <property type="entry name" value="Periplasmic binding protein-like II"/>
    <property type="match status" value="1"/>
</dbReference>
<evidence type="ECO:0000313" key="3">
    <source>
        <dbReference type="Proteomes" id="UP001595897"/>
    </source>
</evidence>
<feature type="chain" id="PRO_5045220330" evidence="1">
    <location>
        <begin position="21"/>
        <end position="136"/>
    </location>
</feature>
<gene>
    <name evidence="2" type="ORF">ACFO4O_08640</name>
</gene>
<keyword evidence="3" id="KW-1185">Reference proteome</keyword>
<dbReference type="RefSeq" id="WP_382407450.1">
    <property type="nucleotide sequence ID" value="NZ_JBHSGU010000002.1"/>
</dbReference>
<evidence type="ECO:0000256" key="1">
    <source>
        <dbReference type="SAM" id="SignalP"/>
    </source>
</evidence>
<organism evidence="2 3">
    <name type="scientific">Glaciecola siphonariae</name>
    <dbReference type="NCBI Taxonomy" id="521012"/>
    <lineage>
        <taxon>Bacteria</taxon>
        <taxon>Pseudomonadati</taxon>
        <taxon>Pseudomonadota</taxon>
        <taxon>Gammaproteobacteria</taxon>
        <taxon>Alteromonadales</taxon>
        <taxon>Alteromonadaceae</taxon>
        <taxon>Glaciecola</taxon>
    </lineage>
</organism>
<protein>
    <submittedName>
        <fullName evidence="2">Phosphate ABC transporter substrate-binding protein</fullName>
    </submittedName>
</protein>
<proteinExistence type="predicted"/>
<dbReference type="Gene3D" id="3.40.190.10">
    <property type="entry name" value="Periplasmic binding protein-like II"/>
    <property type="match status" value="1"/>
</dbReference>
<accession>A0ABV9LWK4</accession>
<name>A0ABV9LWK4_9ALTE</name>
<reference evidence="3" key="1">
    <citation type="journal article" date="2019" name="Int. J. Syst. Evol. Microbiol.">
        <title>The Global Catalogue of Microorganisms (GCM) 10K type strain sequencing project: providing services to taxonomists for standard genome sequencing and annotation.</title>
        <authorList>
            <consortium name="The Broad Institute Genomics Platform"/>
            <consortium name="The Broad Institute Genome Sequencing Center for Infectious Disease"/>
            <person name="Wu L."/>
            <person name="Ma J."/>
        </authorList>
    </citation>
    <scope>NUCLEOTIDE SEQUENCE [LARGE SCALE GENOMIC DNA]</scope>
    <source>
        <strain evidence="3">KACC 12507</strain>
    </source>
</reference>
<evidence type="ECO:0000313" key="2">
    <source>
        <dbReference type="EMBL" id="MFC4700220.1"/>
    </source>
</evidence>
<keyword evidence="1" id="KW-0732">Signal</keyword>
<sequence>MIKHILSFASLLLFASIANAELTVIVNKANANQLDEKTIQRIFLGKEKKFADGSESIPVNQSPDSAMRQQFDESILGRSSSQVSAYWSKLVFTGKGIPPKEMMSDAEVIELVASNPSVIAYIESSSLTDAVKAVEL</sequence>
<comment type="caution">
    <text evidence="2">The sequence shown here is derived from an EMBL/GenBank/DDBJ whole genome shotgun (WGS) entry which is preliminary data.</text>
</comment>
<feature type="signal peptide" evidence="1">
    <location>
        <begin position="1"/>
        <end position="20"/>
    </location>
</feature>
<dbReference type="EMBL" id="JBHSGU010000002">
    <property type="protein sequence ID" value="MFC4700220.1"/>
    <property type="molecule type" value="Genomic_DNA"/>
</dbReference>
<dbReference type="Proteomes" id="UP001595897">
    <property type="component" value="Unassembled WGS sequence"/>
</dbReference>